<dbReference type="EMBL" id="CP147404">
    <property type="protein sequence ID" value="WXB94159.1"/>
    <property type="molecule type" value="Genomic_DNA"/>
</dbReference>
<keyword evidence="5 8" id="KW-0227">DNA damage</keyword>
<dbReference type="SUPFAM" id="SSF53155">
    <property type="entry name" value="Methylated DNA-protein cysteine methyltransferase domain"/>
    <property type="match status" value="1"/>
</dbReference>
<dbReference type="InterPro" id="IPR036217">
    <property type="entry name" value="MethylDNA_cys_MeTrfase_DNAb"/>
</dbReference>
<evidence type="ECO:0000259" key="9">
    <source>
        <dbReference type="Pfam" id="PF01035"/>
    </source>
</evidence>
<accession>A0ABZ2N9D6</accession>
<evidence type="ECO:0000256" key="5">
    <source>
        <dbReference type="ARBA" id="ARBA00022763"/>
    </source>
</evidence>
<dbReference type="InterPro" id="IPR036631">
    <property type="entry name" value="MGMT_N_sf"/>
</dbReference>
<comment type="catalytic activity">
    <reaction evidence="7 8">
        <text>a 6-O-methyl-2'-deoxyguanosine in DNA + L-cysteinyl-[protein] = S-methyl-L-cysteinyl-[protein] + a 2'-deoxyguanosine in DNA</text>
        <dbReference type="Rhea" id="RHEA:24000"/>
        <dbReference type="Rhea" id="RHEA-COMP:10131"/>
        <dbReference type="Rhea" id="RHEA-COMP:10132"/>
        <dbReference type="Rhea" id="RHEA-COMP:11367"/>
        <dbReference type="Rhea" id="RHEA-COMP:11368"/>
        <dbReference type="ChEBI" id="CHEBI:29950"/>
        <dbReference type="ChEBI" id="CHEBI:82612"/>
        <dbReference type="ChEBI" id="CHEBI:85445"/>
        <dbReference type="ChEBI" id="CHEBI:85448"/>
        <dbReference type="EC" id="2.1.1.63"/>
    </reaction>
</comment>
<dbReference type="Proteomes" id="UP001387364">
    <property type="component" value="Chromosome"/>
</dbReference>
<dbReference type="InterPro" id="IPR014048">
    <property type="entry name" value="MethylDNA_cys_MeTrfase_DNA-bd"/>
</dbReference>
<dbReference type="InterPro" id="IPR008332">
    <property type="entry name" value="MethylG_MeTrfase_N"/>
</dbReference>
<evidence type="ECO:0000256" key="8">
    <source>
        <dbReference type="HAMAP-Rule" id="MF_00772"/>
    </source>
</evidence>
<comment type="similarity">
    <text evidence="8">Belongs to the MGMT family.</text>
</comment>
<feature type="domain" description="Methylguanine DNA methyltransferase ribonuclease-like" evidence="10">
    <location>
        <begin position="5"/>
        <end position="71"/>
    </location>
</feature>
<gene>
    <name evidence="11" type="ORF">WDJ61_05895</name>
</gene>
<evidence type="ECO:0000256" key="2">
    <source>
        <dbReference type="ARBA" id="ARBA00022490"/>
    </source>
</evidence>
<dbReference type="HAMAP" id="MF_00772">
    <property type="entry name" value="OGT"/>
    <property type="match status" value="1"/>
</dbReference>
<dbReference type="PANTHER" id="PTHR10815">
    <property type="entry name" value="METHYLATED-DNA--PROTEIN-CYSTEINE METHYLTRANSFERASE"/>
    <property type="match status" value="1"/>
</dbReference>
<dbReference type="EC" id="2.1.1.63" evidence="8"/>
<dbReference type="SUPFAM" id="SSF46767">
    <property type="entry name" value="Methylated DNA-protein cysteine methyltransferase, C-terminal domain"/>
    <property type="match status" value="1"/>
</dbReference>
<dbReference type="InterPro" id="IPR001497">
    <property type="entry name" value="MethylDNA_cys_MeTrfase_AS"/>
</dbReference>
<dbReference type="GO" id="GO:0003908">
    <property type="term" value="F:methylated-DNA-[protein]-cysteine S-methyltransferase activity"/>
    <property type="evidence" value="ECO:0007669"/>
    <property type="project" value="UniProtKB-EC"/>
</dbReference>
<comment type="function">
    <text evidence="8">Involved in the cellular defense against the biological effects of O6-methylguanine (O6-MeG) and O4-methylthymine (O4-MeT) in DNA. Repairs the methylated nucleobase in DNA by stoichiometrically transferring the methyl group to a cysteine residue in the enzyme. This is a suicide reaction: the enzyme is irreversibly inactivated.</text>
</comment>
<dbReference type="Gene3D" id="1.10.10.10">
    <property type="entry name" value="Winged helix-like DNA-binding domain superfamily/Winged helix DNA-binding domain"/>
    <property type="match status" value="1"/>
</dbReference>
<keyword evidence="2 8" id="KW-0963">Cytoplasm</keyword>
<evidence type="ECO:0000313" key="11">
    <source>
        <dbReference type="EMBL" id="WXB94159.1"/>
    </source>
</evidence>
<keyword evidence="12" id="KW-1185">Reference proteome</keyword>
<dbReference type="Gene3D" id="3.30.160.70">
    <property type="entry name" value="Methylated DNA-protein cysteine methyltransferase domain"/>
    <property type="match status" value="1"/>
</dbReference>
<dbReference type="InterPro" id="IPR023546">
    <property type="entry name" value="MGMT"/>
</dbReference>
<feature type="domain" description="Methylated-DNA-[protein]-cysteine S-methyltransferase DNA binding" evidence="9">
    <location>
        <begin position="75"/>
        <end position="156"/>
    </location>
</feature>
<dbReference type="PANTHER" id="PTHR10815:SF5">
    <property type="entry name" value="METHYLATED-DNA--PROTEIN-CYSTEINE METHYLTRANSFERASE"/>
    <property type="match status" value="1"/>
</dbReference>
<comment type="miscellaneous">
    <text evidence="8">This enzyme catalyzes only one turnover and therefore is not strictly catalytic. According to one definition, an enzyme is a biocatalyst that acts repeatedly and over many reaction cycles.</text>
</comment>
<protein>
    <recommendedName>
        <fullName evidence="8">Methylated-DNA--protein-cysteine methyltransferase</fullName>
        <ecNumber evidence="8">2.1.1.63</ecNumber>
    </recommendedName>
    <alternativeName>
        <fullName evidence="8">6-O-methylguanine-DNA methyltransferase</fullName>
        <shortName evidence="8">MGMT</shortName>
    </alternativeName>
    <alternativeName>
        <fullName evidence="8">O-6-methylguanine-DNA-alkyltransferase</fullName>
    </alternativeName>
</protein>
<dbReference type="InterPro" id="IPR036388">
    <property type="entry name" value="WH-like_DNA-bd_sf"/>
</dbReference>
<keyword evidence="4 8" id="KW-0808">Transferase</keyword>
<dbReference type="RefSeq" id="WP_338753785.1">
    <property type="nucleotide sequence ID" value="NZ_CP147404.1"/>
</dbReference>
<dbReference type="GO" id="GO:0032259">
    <property type="term" value="P:methylation"/>
    <property type="evidence" value="ECO:0007669"/>
    <property type="project" value="UniProtKB-KW"/>
</dbReference>
<name>A0ABZ2N9D6_9BACI</name>
<dbReference type="PROSITE" id="PS00374">
    <property type="entry name" value="MGMT"/>
    <property type="match status" value="1"/>
</dbReference>
<evidence type="ECO:0000256" key="4">
    <source>
        <dbReference type="ARBA" id="ARBA00022679"/>
    </source>
</evidence>
<feature type="active site" description="Nucleophile; methyl group acceptor" evidence="8">
    <location>
        <position position="126"/>
    </location>
</feature>
<evidence type="ECO:0000313" key="12">
    <source>
        <dbReference type="Proteomes" id="UP001387364"/>
    </source>
</evidence>
<evidence type="ECO:0000256" key="3">
    <source>
        <dbReference type="ARBA" id="ARBA00022603"/>
    </source>
</evidence>
<evidence type="ECO:0000259" key="10">
    <source>
        <dbReference type="Pfam" id="PF02870"/>
    </source>
</evidence>
<keyword evidence="6 8" id="KW-0234">DNA repair</keyword>
<dbReference type="CDD" id="cd06445">
    <property type="entry name" value="ATase"/>
    <property type="match status" value="1"/>
</dbReference>
<dbReference type="Pfam" id="PF02870">
    <property type="entry name" value="Methyltransf_1N"/>
    <property type="match status" value="1"/>
</dbReference>
<evidence type="ECO:0000256" key="7">
    <source>
        <dbReference type="ARBA" id="ARBA00049348"/>
    </source>
</evidence>
<keyword evidence="3 8" id="KW-0489">Methyltransferase</keyword>
<evidence type="ECO:0000256" key="1">
    <source>
        <dbReference type="ARBA" id="ARBA00001286"/>
    </source>
</evidence>
<evidence type="ECO:0000256" key="6">
    <source>
        <dbReference type="ARBA" id="ARBA00023204"/>
    </source>
</evidence>
<sequence length="160" mass="18150">MKKLFTYMESPIGPLSIVRNEKGICAIQFLILEEEEAMDFQPSDSLLMEAVRQLEEYFQQSRTSFELPVDIQGTDFQQSVWDALRHIPIGETRSYSEIAEQIDNKKAVRAVGQANKANPVPIIIPCHRVIGKNQSLTGYAGKEIDKKRKLLKIEGVLSKQ</sequence>
<reference evidence="11 12" key="1">
    <citation type="submission" date="2024-02" db="EMBL/GenBank/DDBJ databases">
        <title>Seven novel Bacillus-like species.</title>
        <authorList>
            <person name="Liu G."/>
        </authorList>
    </citation>
    <scope>NUCLEOTIDE SEQUENCE [LARGE SCALE GENOMIC DNA]</scope>
    <source>
        <strain evidence="11 12">FJAT-52991</strain>
    </source>
</reference>
<organism evidence="11 12">
    <name type="scientific">Bacillus kandeliae</name>
    <dbReference type="NCBI Taxonomy" id="3129297"/>
    <lineage>
        <taxon>Bacteria</taxon>
        <taxon>Bacillati</taxon>
        <taxon>Bacillota</taxon>
        <taxon>Bacilli</taxon>
        <taxon>Bacillales</taxon>
        <taxon>Bacillaceae</taxon>
        <taxon>Bacillus</taxon>
    </lineage>
</organism>
<comment type="catalytic activity">
    <reaction evidence="1 8">
        <text>a 4-O-methyl-thymidine in DNA + L-cysteinyl-[protein] = a thymidine in DNA + S-methyl-L-cysteinyl-[protein]</text>
        <dbReference type="Rhea" id="RHEA:53428"/>
        <dbReference type="Rhea" id="RHEA-COMP:10131"/>
        <dbReference type="Rhea" id="RHEA-COMP:10132"/>
        <dbReference type="Rhea" id="RHEA-COMP:13555"/>
        <dbReference type="Rhea" id="RHEA-COMP:13556"/>
        <dbReference type="ChEBI" id="CHEBI:29950"/>
        <dbReference type="ChEBI" id="CHEBI:82612"/>
        <dbReference type="ChEBI" id="CHEBI:137386"/>
        <dbReference type="ChEBI" id="CHEBI:137387"/>
        <dbReference type="EC" id="2.1.1.63"/>
    </reaction>
</comment>
<comment type="subcellular location">
    <subcellularLocation>
        <location evidence="8">Cytoplasm</location>
    </subcellularLocation>
</comment>
<dbReference type="NCBIfam" id="TIGR00589">
    <property type="entry name" value="ogt"/>
    <property type="match status" value="1"/>
</dbReference>
<dbReference type="Pfam" id="PF01035">
    <property type="entry name" value="DNA_binding_1"/>
    <property type="match status" value="1"/>
</dbReference>
<proteinExistence type="inferred from homology"/>